<dbReference type="Proteomes" id="UP000037843">
    <property type="component" value="Unassembled WGS sequence"/>
</dbReference>
<keyword evidence="1" id="KW-0472">Membrane</keyword>
<evidence type="ECO:0000313" key="3">
    <source>
        <dbReference type="EMBL" id="KPG14336.1"/>
    </source>
</evidence>
<dbReference type="AlphaFoldDB" id="A0A7V8RXD6"/>
<keyword evidence="1" id="KW-0812">Transmembrane</keyword>
<evidence type="ECO:0000313" key="2">
    <source>
        <dbReference type="EMBL" id="KPG14260.1"/>
    </source>
</evidence>
<sequence>MVRILGKKPSEIRKAVAAVVAVLLAVLVAIPVVGLPLKVAAVVAGAIAVLKGAEVILNKVAGAIDSADNL</sequence>
<feature type="transmembrane region" description="Helical" evidence="1">
    <location>
        <begin position="12"/>
        <end position="33"/>
    </location>
</feature>
<keyword evidence="1" id="KW-1133">Transmembrane helix</keyword>
<dbReference type="EMBL" id="LJFO01000003">
    <property type="protein sequence ID" value="KPG14260.1"/>
    <property type="molecule type" value="Genomic_DNA"/>
</dbReference>
<comment type="caution">
    <text evidence="3">The sequence shown here is derived from an EMBL/GenBank/DDBJ whole genome shotgun (WGS) entry which is preliminary data.</text>
</comment>
<reference evidence="3 4" key="1">
    <citation type="submission" date="2015-09" db="EMBL/GenBank/DDBJ databases">
        <title>Genome Sequences of Mycobacterium immunogenum Isolates, Recuperated from a Chloraminated Drinking Water Distribution System Simulator Subjected to Episodes of Nitrification.</title>
        <authorList>
            <person name="Gomez-Alvarez V."/>
            <person name="Revetta R.P."/>
        </authorList>
    </citation>
    <scope>NUCLEOTIDE SEQUENCE [LARGE SCALE GENOMIC DNA]</scope>
    <source>
        <strain evidence="3 4">H008</strain>
    </source>
</reference>
<evidence type="ECO:0000313" key="4">
    <source>
        <dbReference type="Proteomes" id="UP000037843"/>
    </source>
</evidence>
<evidence type="ECO:0000256" key="1">
    <source>
        <dbReference type="SAM" id="Phobius"/>
    </source>
</evidence>
<accession>A0A7V8RXD6</accession>
<dbReference type="RefSeq" id="WP_054173019.1">
    <property type="nucleotide sequence ID" value="NZ_LJFO01000003.1"/>
</dbReference>
<name>A0A7V8RXD6_9MYCO</name>
<gene>
    <name evidence="2" type="ORF">AN908_06630</name>
    <name evidence="3" type="ORF">AN908_07145</name>
</gene>
<dbReference type="EMBL" id="LJFO01000003">
    <property type="protein sequence ID" value="KPG14336.1"/>
    <property type="molecule type" value="Genomic_DNA"/>
</dbReference>
<organism evidence="3 4">
    <name type="scientific">Mycobacteroides immunogenum</name>
    <dbReference type="NCBI Taxonomy" id="83262"/>
    <lineage>
        <taxon>Bacteria</taxon>
        <taxon>Bacillati</taxon>
        <taxon>Actinomycetota</taxon>
        <taxon>Actinomycetes</taxon>
        <taxon>Mycobacteriales</taxon>
        <taxon>Mycobacteriaceae</taxon>
        <taxon>Mycobacteroides</taxon>
    </lineage>
</organism>
<proteinExistence type="predicted"/>
<protein>
    <submittedName>
        <fullName evidence="3">Uncharacterized protein</fullName>
    </submittedName>
</protein>